<evidence type="ECO:0000256" key="2">
    <source>
        <dbReference type="ARBA" id="ARBA00022741"/>
    </source>
</evidence>
<dbReference type="Proteomes" id="UP001165653">
    <property type="component" value="Unassembled WGS sequence"/>
</dbReference>
<comment type="caution">
    <text evidence="6">The sequence shown here is derived from an EMBL/GenBank/DDBJ whole genome shotgun (WGS) entry which is preliminary data.</text>
</comment>
<gene>
    <name evidence="6" type="ORF">OJ996_13790</name>
</gene>
<keyword evidence="3 4" id="KW-0067">ATP-binding</keyword>
<dbReference type="InterPro" id="IPR003593">
    <property type="entry name" value="AAA+_ATPase"/>
</dbReference>
<dbReference type="InterPro" id="IPR003960">
    <property type="entry name" value="ATPase_AAA_CS"/>
</dbReference>
<dbReference type="PROSITE" id="PS00674">
    <property type="entry name" value="AAA"/>
    <property type="match status" value="1"/>
</dbReference>
<proteinExistence type="inferred from homology"/>
<dbReference type="EMBL" id="JAPDDR010000006">
    <property type="protein sequence ID" value="MCW1914654.1"/>
    <property type="molecule type" value="Genomic_DNA"/>
</dbReference>
<evidence type="ECO:0000313" key="7">
    <source>
        <dbReference type="Proteomes" id="UP001165653"/>
    </source>
</evidence>
<sequence>MDVKLSKPYDDIYTLTRLGLAGKRSDVAQYLRQMLRSEHPEEANRELKALLKSYELRSAGLREASPRTPPVDGDSRLQLLREETVDQLPVEPLFAPHMRSAVERFLAQRSQADELNRAGISPANTLLLWGPPGTGKTLTARYIAYQLNLPLLVLDLSSVMSSFLGKTGINIKRVLDYAKTFDCILLLDEFDSIAKRRDDTHELGELKRLVTVLLQEIDEWPGNRILIAATNHPELLDPAIWRRFNVDLRCDNPDQAARADFFRRRLSSDEVSSTVIEYLAEILEDWSYASLDRLILNSRRTVVVEKIEMTRAVLEELAHSGKLKSAQARADLAKRLVLAGINKSEACRIAGISRPTLDKRLKCKETDI</sequence>
<dbReference type="PANTHER" id="PTHR23073">
    <property type="entry name" value="26S PROTEASOME REGULATORY SUBUNIT"/>
    <property type="match status" value="1"/>
</dbReference>
<dbReference type="SMART" id="SM00382">
    <property type="entry name" value="AAA"/>
    <property type="match status" value="1"/>
</dbReference>
<evidence type="ECO:0000256" key="3">
    <source>
        <dbReference type="ARBA" id="ARBA00022840"/>
    </source>
</evidence>
<dbReference type="GO" id="GO:0005524">
    <property type="term" value="F:ATP binding"/>
    <property type="evidence" value="ECO:0007669"/>
    <property type="project" value="UniProtKB-KW"/>
</dbReference>
<dbReference type="InterPro" id="IPR027417">
    <property type="entry name" value="P-loop_NTPase"/>
</dbReference>
<evidence type="ECO:0000259" key="5">
    <source>
        <dbReference type="SMART" id="SM00382"/>
    </source>
</evidence>
<dbReference type="InterPro" id="IPR050221">
    <property type="entry name" value="26S_Proteasome_ATPase"/>
</dbReference>
<dbReference type="Gene3D" id="3.40.50.300">
    <property type="entry name" value="P-loop containing nucleotide triphosphate hydrolases"/>
    <property type="match status" value="1"/>
</dbReference>
<evidence type="ECO:0000256" key="1">
    <source>
        <dbReference type="ARBA" id="ARBA00006914"/>
    </source>
</evidence>
<dbReference type="InterPro" id="IPR003959">
    <property type="entry name" value="ATPase_AAA_core"/>
</dbReference>
<dbReference type="RefSeq" id="WP_264514190.1">
    <property type="nucleotide sequence ID" value="NZ_JAPDDR010000006.1"/>
</dbReference>
<dbReference type="SUPFAM" id="SSF52540">
    <property type="entry name" value="P-loop containing nucleoside triphosphate hydrolases"/>
    <property type="match status" value="1"/>
</dbReference>
<evidence type="ECO:0000313" key="6">
    <source>
        <dbReference type="EMBL" id="MCW1914654.1"/>
    </source>
</evidence>
<evidence type="ECO:0000256" key="4">
    <source>
        <dbReference type="RuleBase" id="RU003651"/>
    </source>
</evidence>
<feature type="domain" description="AAA+ ATPase" evidence="5">
    <location>
        <begin position="122"/>
        <end position="254"/>
    </location>
</feature>
<comment type="similarity">
    <text evidence="1 4">Belongs to the AAA ATPase family.</text>
</comment>
<organism evidence="6 7">
    <name type="scientific">Luteolibacter rhizosphaerae</name>
    <dbReference type="NCBI Taxonomy" id="2989719"/>
    <lineage>
        <taxon>Bacteria</taxon>
        <taxon>Pseudomonadati</taxon>
        <taxon>Verrucomicrobiota</taxon>
        <taxon>Verrucomicrobiia</taxon>
        <taxon>Verrucomicrobiales</taxon>
        <taxon>Verrucomicrobiaceae</taxon>
        <taxon>Luteolibacter</taxon>
    </lineage>
</organism>
<dbReference type="CDD" id="cd19481">
    <property type="entry name" value="RecA-like_protease"/>
    <property type="match status" value="1"/>
</dbReference>
<keyword evidence="7" id="KW-1185">Reference proteome</keyword>
<name>A0ABT3G592_9BACT</name>
<reference evidence="6" key="1">
    <citation type="submission" date="2022-10" db="EMBL/GenBank/DDBJ databases">
        <title>Luteolibacter sp. GHJ8, whole genome shotgun sequencing project.</title>
        <authorList>
            <person name="Zhao G."/>
            <person name="Shen L."/>
        </authorList>
    </citation>
    <scope>NUCLEOTIDE SEQUENCE</scope>
    <source>
        <strain evidence="6">GHJ8</strain>
    </source>
</reference>
<dbReference type="Pfam" id="PF00004">
    <property type="entry name" value="AAA"/>
    <property type="match status" value="1"/>
</dbReference>
<keyword evidence="2 4" id="KW-0547">Nucleotide-binding</keyword>
<protein>
    <submittedName>
        <fullName evidence="6">ATP-binding protein</fullName>
    </submittedName>
</protein>
<accession>A0ABT3G592</accession>